<dbReference type="NCBIfam" id="NF005559">
    <property type="entry name" value="PRK07231.1"/>
    <property type="match status" value="1"/>
</dbReference>
<dbReference type="PANTHER" id="PTHR24321:SF8">
    <property type="entry name" value="ESTRADIOL 17-BETA-DEHYDROGENASE 8-RELATED"/>
    <property type="match status" value="1"/>
</dbReference>
<dbReference type="Proteomes" id="UP001500752">
    <property type="component" value="Unassembled WGS sequence"/>
</dbReference>
<keyword evidence="4" id="KW-1185">Reference proteome</keyword>
<accession>A0ABP7D6C8</accession>
<dbReference type="Pfam" id="PF13561">
    <property type="entry name" value="adh_short_C2"/>
    <property type="match status" value="1"/>
</dbReference>
<dbReference type="Gene3D" id="3.40.50.720">
    <property type="entry name" value="NAD(P)-binding Rossmann-like Domain"/>
    <property type="match status" value="1"/>
</dbReference>
<comment type="caution">
    <text evidence="3">The sequence shown here is derived from an EMBL/GenBank/DDBJ whole genome shotgun (WGS) entry which is preliminary data.</text>
</comment>
<evidence type="ECO:0000313" key="4">
    <source>
        <dbReference type="Proteomes" id="UP001500752"/>
    </source>
</evidence>
<dbReference type="PANTHER" id="PTHR24321">
    <property type="entry name" value="DEHYDROGENASES, SHORT CHAIN"/>
    <property type="match status" value="1"/>
</dbReference>
<dbReference type="InterPro" id="IPR002347">
    <property type="entry name" value="SDR_fam"/>
</dbReference>
<name>A0ABP7D6C8_9MICC</name>
<dbReference type="PRINTS" id="PR00081">
    <property type="entry name" value="GDHRDH"/>
</dbReference>
<proteinExistence type="inferred from homology"/>
<reference evidence="4" key="1">
    <citation type="journal article" date="2019" name="Int. J. Syst. Evol. Microbiol.">
        <title>The Global Catalogue of Microorganisms (GCM) 10K type strain sequencing project: providing services to taxonomists for standard genome sequencing and annotation.</title>
        <authorList>
            <consortium name="The Broad Institute Genomics Platform"/>
            <consortium name="The Broad Institute Genome Sequencing Center for Infectious Disease"/>
            <person name="Wu L."/>
            <person name="Ma J."/>
        </authorList>
    </citation>
    <scope>NUCLEOTIDE SEQUENCE [LARGE SCALE GENOMIC DNA]</scope>
    <source>
        <strain evidence="4">JCM 30742</strain>
    </source>
</reference>
<evidence type="ECO:0000256" key="2">
    <source>
        <dbReference type="ARBA" id="ARBA00023002"/>
    </source>
</evidence>
<comment type="similarity">
    <text evidence="1">Belongs to the short-chain dehydrogenases/reductases (SDR) family.</text>
</comment>
<dbReference type="RefSeq" id="WP_345153615.1">
    <property type="nucleotide sequence ID" value="NZ_BAABEO010000026.1"/>
</dbReference>
<keyword evidence="2" id="KW-0560">Oxidoreductase</keyword>
<evidence type="ECO:0000313" key="3">
    <source>
        <dbReference type="EMBL" id="GAA3698958.1"/>
    </source>
</evidence>
<evidence type="ECO:0000256" key="1">
    <source>
        <dbReference type="ARBA" id="ARBA00006484"/>
    </source>
</evidence>
<dbReference type="PRINTS" id="PR00080">
    <property type="entry name" value="SDRFAMILY"/>
</dbReference>
<dbReference type="SUPFAM" id="SSF51735">
    <property type="entry name" value="NAD(P)-binding Rossmann-fold domains"/>
    <property type="match status" value="1"/>
</dbReference>
<organism evidence="3 4">
    <name type="scientific">Arthrobacter ginkgonis</name>
    <dbReference type="NCBI Taxonomy" id="1630594"/>
    <lineage>
        <taxon>Bacteria</taxon>
        <taxon>Bacillati</taxon>
        <taxon>Actinomycetota</taxon>
        <taxon>Actinomycetes</taxon>
        <taxon>Micrococcales</taxon>
        <taxon>Micrococcaceae</taxon>
        <taxon>Arthrobacter</taxon>
    </lineage>
</organism>
<sequence length="244" mass="25109">MNAGQRFDGKVAIVTGAAAGIGHATATRLANEGATVYGADIAKPESDSDGGIQWRNLDVADEGGWKALVDEVLQAHGRIDVLVNNAGLVGSYESITDIDIADWHRIIGVNQTGVFLGMRTVAPSMLSQGHGAIVNVSSIWGLVGAPGVAAYQASKGAVTLMTKNASATWAAQGIRVNSVHPGLITTPMTDRQDQAISAELVAKTPMGRPGRAEEVADAIAYLASDGASYITGAQLVVDGGFTNV</sequence>
<gene>
    <name evidence="3" type="ORF">GCM10023081_39820</name>
</gene>
<dbReference type="InterPro" id="IPR036291">
    <property type="entry name" value="NAD(P)-bd_dom_sf"/>
</dbReference>
<dbReference type="EMBL" id="BAABEO010000026">
    <property type="protein sequence ID" value="GAA3698958.1"/>
    <property type="molecule type" value="Genomic_DNA"/>
</dbReference>
<protein>
    <submittedName>
        <fullName evidence="3">Glucose 1-dehydrogenase</fullName>
    </submittedName>
</protein>